<feature type="compositionally biased region" description="Polar residues" evidence="1">
    <location>
        <begin position="1"/>
        <end position="21"/>
    </location>
</feature>
<dbReference type="Pfam" id="PF00027">
    <property type="entry name" value="cNMP_binding"/>
    <property type="match status" value="2"/>
</dbReference>
<reference evidence="4" key="1">
    <citation type="journal article" date="2023" name="Commun. Biol.">
        <title>Genome analysis of Parmales, the sister group of diatoms, reveals the evolutionary specialization of diatoms from phago-mixotrophs to photoautotrophs.</title>
        <authorList>
            <person name="Ban H."/>
            <person name="Sato S."/>
            <person name="Yoshikawa S."/>
            <person name="Yamada K."/>
            <person name="Nakamura Y."/>
            <person name="Ichinomiya M."/>
            <person name="Sato N."/>
            <person name="Blanc-Mathieu R."/>
            <person name="Endo H."/>
            <person name="Kuwata A."/>
            <person name="Ogata H."/>
        </authorList>
    </citation>
    <scope>NUCLEOTIDE SEQUENCE [LARGE SCALE GENOMIC DNA]</scope>
</reference>
<sequence>MEVSHISATASLNLAKSSHTPLPSDPYNEFKSHLVKYEKKLQPTVDVNFRLEKLGVKGIGKLKKSKNGRSAKKKKKGKNKIGKSDKPETEDRSKRKGSRKAIVLKNDHNVQNNVFFRQLPSLLLMPYKELGNMLPTQTHDINISSGLRDYQNGRYPAAIGKLTKALRIKPDELVAKFVRGLCWAEMGNNKKAASDFRAVQDTGDKDGDKMKATYNLGLALAYCHDYDGSITAFSEAIKRGRNTDVERDSLRNRSMILRAGGRYGECIKDLGQLKGSEKKIGKTVESSFVDTRPMSRTLESNSLSQFSAPDAVDPPGFRRRSMGTIRMDRRMSTIAHVTQEEKAKAHQQQLKEKLYGEVHMALTMPAKERDEEQINLLTEESRMMKAFEHLDKDQIKRMWKYLRYRRFNSGVRLFEEGDEADKFYVIWSGQVSARIDKSVGVKSSSFVKSKGASSGLTKEEIVNVMNVGETLGEAVDGGTRKASCVTEKVTELLVLEREGFRNTFKVFFQEQDRRKMKFLLTFPFFCLSLWDEQVLLSQAHFCRERIYRAGDIIVEQGAPADGLYFIMKGMVSLTREVFRIDDEGEKETFCNVILTKLCSGGHFGETTVLDQESVNPVFPSTITCETKVKVLRIDKSQLEMDVFLKDEVLKALRGASYNYPDDNFILQSHIDVMRNKKRTKKVMDGVRKTMKARDRKDNLDMDT</sequence>
<evidence type="ECO:0000313" key="4">
    <source>
        <dbReference type="Proteomes" id="UP001165065"/>
    </source>
</evidence>
<dbReference type="PROSITE" id="PS00888">
    <property type="entry name" value="CNMP_BINDING_1"/>
    <property type="match status" value="1"/>
</dbReference>
<feature type="region of interest" description="Disordered" evidence="1">
    <location>
        <begin position="1"/>
        <end position="28"/>
    </location>
</feature>
<dbReference type="Pfam" id="PF13432">
    <property type="entry name" value="TPR_16"/>
    <property type="match status" value="1"/>
</dbReference>
<dbReference type="SMART" id="SM00100">
    <property type="entry name" value="cNMP"/>
    <property type="match status" value="2"/>
</dbReference>
<proteinExistence type="predicted"/>
<evidence type="ECO:0000256" key="1">
    <source>
        <dbReference type="SAM" id="MobiDB-lite"/>
    </source>
</evidence>
<evidence type="ECO:0000259" key="2">
    <source>
        <dbReference type="PROSITE" id="PS50042"/>
    </source>
</evidence>
<dbReference type="AlphaFoldDB" id="A0A9W7GR23"/>
<dbReference type="InterPro" id="IPR011990">
    <property type="entry name" value="TPR-like_helical_dom_sf"/>
</dbReference>
<dbReference type="PANTHER" id="PTHR23011">
    <property type="entry name" value="CYCLIC NUCLEOTIDE-BINDING DOMAIN CONTAINING PROTEIN"/>
    <property type="match status" value="1"/>
</dbReference>
<protein>
    <recommendedName>
        <fullName evidence="2">Cyclic nucleotide-binding domain-containing protein</fullName>
    </recommendedName>
</protein>
<evidence type="ECO:0000313" key="3">
    <source>
        <dbReference type="EMBL" id="GMI48558.1"/>
    </source>
</evidence>
<dbReference type="Proteomes" id="UP001165065">
    <property type="component" value="Unassembled WGS sequence"/>
</dbReference>
<accession>A0A9W7GR23</accession>
<dbReference type="OrthoDB" id="9450131at2759"/>
<dbReference type="PROSITE" id="PS50042">
    <property type="entry name" value="CNMP_BINDING_3"/>
    <property type="match status" value="2"/>
</dbReference>
<feature type="domain" description="Cyclic nucleotide-binding" evidence="2">
    <location>
        <begin position="386"/>
        <end position="502"/>
    </location>
</feature>
<dbReference type="Gene3D" id="1.25.40.10">
    <property type="entry name" value="Tetratricopeptide repeat domain"/>
    <property type="match status" value="1"/>
</dbReference>
<feature type="region of interest" description="Disordered" evidence="1">
    <location>
        <begin position="62"/>
        <end position="99"/>
    </location>
</feature>
<dbReference type="InterPro" id="IPR018490">
    <property type="entry name" value="cNMP-bd_dom_sf"/>
</dbReference>
<gene>
    <name evidence="3" type="ORF">TrCOL_g519</name>
</gene>
<dbReference type="EMBL" id="BRYA01000407">
    <property type="protein sequence ID" value="GMI48558.1"/>
    <property type="molecule type" value="Genomic_DNA"/>
</dbReference>
<dbReference type="InterPro" id="IPR018488">
    <property type="entry name" value="cNMP-bd_CS"/>
</dbReference>
<feature type="compositionally biased region" description="Basic residues" evidence="1">
    <location>
        <begin position="62"/>
        <end position="81"/>
    </location>
</feature>
<dbReference type="InterPro" id="IPR014710">
    <property type="entry name" value="RmlC-like_jellyroll"/>
</dbReference>
<organism evidence="3 4">
    <name type="scientific">Triparma columacea</name>
    <dbReference type="NCBI Taxonomy" id="722753"/>
    <lineage>
        <taxon>Eukaryota</taxon>
        <taxon>Sar</taxon>
        <taxon>Stramenopiles</taxon>
        <taxon>Ochrophyta</taxon>
        <taxon>Bolidophyceae</taxon>
        <taxon>Parmales</taxon>
        <taxon>Triparmaceae</taxon>
        <taxon>Triparma</taxon>
    </lineage>
</organism>
<dbReference type="CDD" id="cd00038">
    <property type="entry name" value="CAP_ED"/>
    <property type="match status" value="2"/>
</dbReference>
<dbReference type="InterPro" id="IPR000595">
    <property type="entry name" value="cNMP-bd_dom"/>
</dbReference>
<name>A0A9W7GR23_9STRA</name>
<feature type="domain" description="Cyclic nucleotide-binding" evidence="2">
    <location>
        <begin position="544"/>
        <end position="639"/>
    </location>
</feature>
<dbReference type="SUPFAM" id="SSF51206">
    <property type="entry name" value="cAMP-binding domain-like"/>
    <property type="match status" value="2"/>
</dbReference>
<feature type="compositionally biased region" description="Basic and acidic residues" evidence="1">
    <location>
        <begin position="82"/>
        <end position="93"/>
    </location>
</feature>
<keyword evidence="4" id="KW-1185">Reference proteome</keyword>
<dbReference type="PANTHER" id="PTHR23011:SF28">
    <property type="entry name" value="CYCLIC NUCLEOTIDE-BINDING DOMAIN CONTAINING PROTEIN"/>
    <property type="match status" value="1"/>
</dbReference>
<dbReference type="Gene3D" id="2.60.120.10">
    <property type="entry name" value="Jelly Rolls"/>
    <property type="match status" value="2"/>
</dbReference>
<comment type="caution">
    <text evidence="3">The sequence shown here is derived from an EMBL/GenBank/DDBJ whole genome shotgun (WGS) entry which is preliminary data.</text>
</comment>
<dbReference type="SUPFAM" id="SSF48452">
    <property type="entry name" value="TPR-like"/>
    <property type="match status" value="1"/>
</dbReference>